<dbReference type="OrthoDB" id="9773856at2"/>
<dbReference type="Gene3D" id="3.60.21.10">
    <property type="match status" value="1"/>
</dbReference>
<feature type="domain" description="Calcineurin-like phosphoesterase" evidence="2">
    <location>
        <begin position="3"/>
        <end position="199"/>
    </location>
</feature>
<dbReference type="PANTHER" id="PTHR30337:SF7">
    <property type="entry name" value="PHOSPHOESTERASE"/>
    <property type="match status" value="1"/>
</dbReference>
<gene>
    <name evidence="3" type="ORF">FJM51_13305</name>
</gene>
<dbReference type="EMBL" id="VFRP01000012">
    <property type="protein sequence ID" value="TPE49933.1"/>
    <property type="molecule type" value="Genomic_DNA"/>
</dbReference>
<dbReference type="AlphaFoldDB" id="A0A501WJ76"/>
<comment type="caution">
    <text evidence="3">The sequence shown here is derived from an EMBL/GenBank/DDBJ whole genome shotgun (WGS) entry which is preliminary data.</text>
</comment>
<dbReference type="GO" id="GO:0004527">
    <property type="term" value="F:exonuclease activity"/>
    <property type="evidence" value="ECO:0007669"/>
    <property type="project" value="UniProtKB-KW"/>
</dbReference>
<keyword evidence="3" id="KW-0269">Exonuclease</keyword>
<dbReference type="InterPro" id="IPR004843">
    <property type="entry name" value="Calcineurin-like_PHP"/>
</dbReference>
<evidence type="ECO:0000259" key="2">
    <source>
        <dbReference type="Pfam" id="PF00149"/>
    </source>
</evidence>
<evidence type="ECO:0000313" key="4">
    <source>
        <dbReference type="Proteomes" id="UP000319255"/>
    </source>
</evidence>
<keyword evidence="4" id="KW-1185">Reference proteome</keyword>
<dbReference type="InterPro" id="IPR041796">
    <property type="entry name" value="Mre11_N"/>
</dbReference>
<proteinExistence type="predicted"/>
<keyword evidence="3" id="KW-0540">Nuclease</keyword>
<dbReference type="CDD" id="cd00840">
    <property type="entry name" value="MPP_Mre11_N"/>
    <property type="match status" value="1"/>
</dbReference>
<reference evidence="3 4" key="1">
    <citation type="submission" date="2019-06" db="EMBL/GenBank/DDBJ databases">
        <title>A novel bacterium of genus Amaricoccus, isolated from marine sediment.</title>
        <authorList>
            <person name="Huang H."/>
            <person name="Mo K."/>
            <person name="Hu Y."/>
        </authorList>
    </citation>
    <scope>NUCLEOTIDE SEQUENCE [LARGE SCALE GENOMIC DNA]</scope>
    <source>
        <strain evidence="3 4">HB172011</strain>
    </source>
</reference>
<dbReference type="PANTHER" id="PTHR30337">
    <property type="entry name" value="COMPONENT OF ATP-DEPENDENT DSDNA EXONUCLEASE"/>
    <property type="match status" value="1"/>
</dbReference>
<dbReference type="InterPro" id="IPR050535">
    <property type="entry name" value="DNA_Repair-Maintenance_Comp"/>
</dbReference>
<evidence type="ECO:0000256" key="1">
    <source>
        <dbReference type="ARBA" id="ARBA00022801"/>
    </source>
</evidence>
<keyword evidence="1" id="KW-0378">Hydrolase</keyword>
<dbReference type="RefSeq" id="WP_140454631.1">
    <property type="nucleotide sequence ID" value="NZ_VFRP01000012.1"/>
</dbReference>
<dbReference type="SUPFAM" id="SSF56300">
    <property type="entry name" value="Metallo-dependent phosphatases"/>
    <property type="match status" value="1"/>
</dbReference>
<dbReference type="InterPro" id="IPR029052">
    <property type="entry name" value="Metallo-depent_PP-like"/>
</dbReference>
<sequence>MTFRFVHTADLHLDSPLVALSLRDPELARQVGVATRAAFSATVELCLAEGVDALLIAGDLWDGGQVSVKAPRFLKRELTRLHDAGIRVFVIRGNHDALSKVTRELDPPPNTTIFGARAATGRFEAGGRAIAVHGLSFAEARAPESALPAYPPPEPGAFNIGMMHTSLNGSAGHDVYAPCRLADLEAHGYDYWALGHIHRRSEHRGRCAVVMPGIPQGRDIGEAGHRSVTLVTLHDDGRLDIAERVVASVRFERREVDLDGVGDWSEAVARLDHALRALAAEPRAEARLVARPRLRGATPLAWRIARDLDALTEEARATAGLLDGLSIDRIENATDGGAEGLAGTGALPDELLRIVEEELPGDPALSAALADLARDFQGNLPGEARAVFGTDEASFAAACSELLDEGTRLVLARLIDPREG</sequence>
<protein>
    <submittedName>
        <fullName evidence="3">DNA repair exonuclease</fullName>
    </submittedName>
</protein>
<accession>A0A501WJ76</accession>
<dbReference type="Proteomes" id="UP000319255">
    <property type="component" value="Unassembled WGS sequence"/>
</dbReference>
<evidence type="ECO:0000313" key="3">
    <source>
        <dbReference type="EMBL" id="TPE49933.1"/>
    </source>
</evidence>
<organism evidence="3 4">
    <name type="scientific">Amaricoccus solimangrovi</name>
    <dbReference type="NCBI Taxonomy" id="2589815"/>
    <lineage>
        <taxon>Bacteria</taxon>
        <taxon>Pseudomonadati</taxon>
        <taxon>Pseudomonadota</taxon>
        <taxon>Alphaproteobacteria</taxon>
        <taxon>Rhodobacterales</taxon>
        <taxon>Paracoccaceae</taxon>
        <taxon>Amaricoccus</taxon>
    </lineage>
</organism>
<name>A0A501WJ76_9RHOB</name>
<dbReference type="Pfam" id="PF00149">
    <property type="entry name" value="Metallophos"/>
    <property type="match status" value="1"/>
</dbReference>